<organism evidence="7 8">
    <name type="scientific">Algoriphagus machipongonensis</name>
    <dbReference type="NCBI Taxonomy" id="388413"/>
    <lineage>
        <taxon>Bacteria</taxon>
        <taxon>Pseudomonadati</taxon>
        <taxon>Bacteroidota</taxon>
        <taxon>Cytophagia</taxon>
        <taxon>Cytophagales</taxon>
        <taxon>Cyclobacteriaceae</taxon>
        <taxon>Algoriphagus</taxon>
    </lineage>
</organism>
<dbReference type="eggNOG" id="COG2304">
    <property type="taxonomic scope" value="Bacteria"/>
</dbReference>
<gene>
    <name evidence="7" type="ORF">ALPR1_07405</name>
</gene>
<feature type="transmembrane region" description="Helical" evidence="5">
    <location>
        <begin position="70"/>
        <end position="91"/>
    </location>
</feature>
<dbReference type="RefSeq" id="WP_008199512.1">
    <property type="nucleotide sequence ID" value="NZ_CM001023.1"/>
</dbReference>
<evidence type="ECO:0000256" key="2">
    <source>
        <dbReference type="ARBA" id="ARBA00022692"/>
    </source>
</evidence>
<dbReference type="PROSITE" id="PS50234">
    <property type="entry name" value="VWFA"/>
    <property type="match status" value="1"/>
</dbReference>
<evidence type="ECO:0000259" key="6">
    <source>
        <dbReference type="PROSITE" id="PS50234"/>
    </source>
</evidence>
<dbReference type="Proteomes" id="UP000003919">
    <property type="component" value="Chromosome"/>
</dbReference>
<dbReference type="AlphaFoldDB" id="A3HZP7"/>
<dbReference type="SUPFAM" id="SSF53300">
    <property type="entry name" value="vWA-like"/>
    <property type="match status" value="1"/>
</dbReference>
<dbReference type="InterPro" id="IPR036465">
    <property type="entry name" value="vWFA_dom_sf"/>
</dbReference>
<protein>
    <submittedName>
        <fullName evidence="7">BatA protein</fullName>
    </submittedName>
</protein>
<dbReference type="CDD" id="cd01467">
    <property type="entry name" value="vWA_BatA_type"/>
    <property type="match status" value="1"/>
</dbReference>
<comment type="caution">
    <text evidence="7">The sequence shown here is derived from an EMBL/GenBank/DDBJ whole genome shotgun (WGS) entry which is preliminary data.</text>
</comment>
<dbReference type="EMBL" id="AAXU02000001">
    <property type="protein sequence ID" value="EAZ80733.1"/>
    <property type="molecule type" value="Genomic_DNA"/>
</dbReference>
<dbReference type="STRING" id="388413.ALPR1_07405"/>
<dbReference type="SMART" id="SM00327">
    <property type="entry name" value="VWA"/>
    <property type="match status" value="1"/>
</dbReference>
<keyword evidence="1" id="KW-1003">Cell membrane</keyword>
<dbReference type="HOGENOM" id="CLU_024570_0_0_10"/>
<sequence>MQEQIAEFFSWSWFFPETLKTYEWANLWVLNLLWIIPLLMLFRKFVKFLKNPVLELSLPKKVANNNPWTYLRLIPTGFFFLALIMVIIALARPQKSNERVEQFTEGIDIMLVMDISESMDLQDFKPNRLEAAKATAIDFINGRFGDRIGMVVFAGEAYSLAPLTNDYKLLTDLIQDISFNMMEAKGTAIGSAIASATNRMKESESASKVLILLSDGESNAGNVDPLFAAQLASALDIKIYTIAVGKDGMVPYGTDFFGRPQMVESYLDETNLREIAKIGNGEFFRASDGGTLNNIFDRIDTMEKAEILENRYKETSDYYRVYLFWGMVLFFIWLLLKSSFLNNFLLD</sequence>
<feature type="transmembrane region" description="Helical" evidence="5">
    <location>
        <begin position="24"/>
        <end position="42"/>
    </location>
</feature>
<evidence type="ECO:0000256" key="1">
    <source>
        <dbReference type="ARBA" id="ARBA00022475"/>
    </source>
</evidence>
<keyword evidence="3 5" id="KW-1133">Transmembrane helix</keyword>
<evidence type="ECO:0000313" key="8">
    <source>
        <dbReference type="Proteomes" id="UP000003919"/>
    </source>
</evidence>
<feature type="transmembrane region" description="Helical" evidence="5">
    <location>
        <begin position="318"/>
        <end position="336"/>
    </location>
</feature>
<keyword evidence="8" id="KW-1185">Reference proteome</keyword>
<dbReference type="InterPro" id="IPR050768">
    <property type="entry name" value="UPF0353/GerABKA_families"/>
</dbReference>
<evidence type="ECO:0000313" key="7">
    <source>
        <dbReference type="EMBL" id="EAZ80733.1"/>
    </source>
</evidence>
<evidence type="ECO:0000256" key="5">
    <source>
        <dbReference type="SAM" id="Phobius"/>
    </source>
</evidence>
<evidence type="ECO:0000256" key="4">
    <source>
        <dbReference type="ARBA" id="ARBA00023136"/>
    </source>
</evidence>
<dbReference type="PANTHER" id="PTHR22550">
    <property type="entry name" value="SPORE GERMINATION PROTEIN"/>
    <property type="match status" value="1"/>
</dbReference>
<dbReference type="Pfam" id="PF00092">
    <property type="entry name" value="VWA"/>
    <property type="match status" value="1"/>
</dbReference>
<evidence type="ECO:0000256" key="3">
    <source>
        <dbReference type="ARBA" id="ARBA00022989"/>
    </source>
</evidence>
<dbReference type="InterPro" id="IPR033881">
    <property type="entry name" value="vWA_BatA_type"/>
</dbReference>
<dbReference type="Gene3D" id="3.40.50.410">
    <property type="entry name" value="von Willebrand factor, type A domain"/>
    <property type="match status" value="1"/>
</dbReference>
<proteinExistence type="predicted"/>
<reference evidence="7 8" key="1">
    <citation type="journal article" date="2011" name="J. Bacteriol.">
        <title>Complete genome sequence of Algoriphagus sp. PR1, bacterial prey of a colony-forming choanoflagellate.</title>
        <authorList>
            <person name="Alegado R.A."/>
            <person name="Ferriera S."/>
            <person name="Nusbaum C."/>
            <person name="Young S.K."/>
            <person name="Zeng Q."/>
            <person name="Imamovic A."/>
            <person name="Fairclough S.R."/>
            <person name="King N."/>
        </authorList>
    </citation>
    <scope>NUCLEOTIDE SEQUENCE [LARGE SCALE GENOMIC DNA]</scope>
    <source>
        <strain evidence="7 8">PR1</strain>
    </source>
</reference>
<name>A3HZP7_9BACT</name>
<dbReference type="PANTHER" id="PTHR22550:SF5">
    <property type="entry name" value="LEUCINE ZIPPER PROTEIN 4"/>
    <property type="match status" value="1"/>
</dbReference>
<dbReference type="EMBL" id="CM001023">
    <property type="protein sequence ID" value="EAZ80733.1"/>
    <property type="molecule type" value="Genomic_DNA"/>
</dbReference>
<dbReference type="InterPro" id="IPR002035">
    <property type="entry name" value="VWF_A"/>
</dbReference>
<dbReference type="OrthoDB" id="6206554at2"/>
<keyword evidence="4 5" id="KW-0472">Membrane</keyword>
<accession>A3HZP7</accession>
<feature type="domain" description="VWFA" evidence="6">
    <location>
        <begin position="108"/>
        <end position="299"/>
    </location>
</feature>
<keyword evidence="2 5" id="KW-0812">Transmembrane</keyword>